<evidence type="ECO:0000313" key="2">
    <source>
        <dbReference type="EMBL" id="RDV81206.1"/>
    </source>
</evidence>
<dbReference type="Pfam" id="PF20797">
    <property type="entry name" value="HepT-like_2"/>
    <property type="match status" value="1"/>
</dbReference>
<evidence type="ECO:0000313" key="3">
    <source>
        <dbReference type="Proteomes" id="UP000256329"/>
    </source>
</evidence>
<sequence length="157" mass="18531">MRKQDLALLLGYFSHQREIINELMGKIQKADTSTEERTIALGYLLHNLYCALEDLFREVADTFENKIEDPSRYHRELLKRMALEVPKIRPRLLSRESHQLLEELRGFRHVFRHSYTYSLIPEKVEALKEKILSGWAAVEKDLGDFELFLGKQLEKQS</sequence>
<keyword evidence="3" id="KW-1185">Reference proteome</keyword>
<dbReference type="Proteomes" id="UP000256329">
    <property type="component" value="Unassembled WGS sequence"/>
</dbReference>
<gene>
    <name evidence="2" type="ORF">DXX99_09720</name>
</gene>
<dbReference type="AlphaFoldDB" id="A0A3D8P3K4"/>
<organism evidence="2 3">
    <name type="scientific">Ammonifex thiophilus</name>
    <dbReference type="NCBI Taxonomy" id="444093"/>
    <lineage>
        <taxon>Bacteria</taxon>
        <taxon>Bacillati</taxon>
        <taxon>Bacillota</taxon>
        <taxon>Clostridia</taxon>
        <taxon>Thermoanaerobacterales</taxon>
        <taxon>Thermoanaerobacteraceae</taxon>
        <taxon>Ammonifex</taxon>
    </lineage>
</organism>
<proteinExistence type="predicted"/>
<dbReference type="EMBL" id="QSLN01000022">
    <property type="protein sequence ID" value="RDV81206.1"/>
    <property type="molecule type" value="Genomic_DNA"/>
</dbReference>
<feature type="domain" description="HepT-like" evidence="1">
    <location>
        <begin position="40"/>
        <end position="146"/>
    </location>
</feature>
<dbReference type="InterPro" id="IPR048769">
    <property type="entry name" value="HepT-like_dom"/>
</dbReference>
<reference evidence="2 3" key="1">
    <citation type="submission" date="2018-08" db="EMBL/GenBank/DDBJ databases">
        <title>Form III RuBisCO-mediated autotrophy in Thermodesulfobium bacteria.</title>
        <authorList>
            <person name="Toshchakov S.V."/>
            <person name="Kublanov I.V."/>
            <person name="Frolov E."/>
            <person name="Bonch-Osmolovskaya E.A."/>
            <person name="Tourova T.P."/>
            <person name="Chernych N.A."/>
            <person name="Lebedinsky A.V."/>
        </authorList>
    </citation>
    <scope>NUCLEOTIDE SEQUENCE [LARGE SCALE GENOMIC DNA]</scope>
    <source>
        <strain evidence="2 3">SR</strain>
    </source>
</reference>
<dbReference type="RefSeq" id="WP_115793291.1">
    <property type="nucleotide sequence ID" value="NZ_QSLN01000022.1"/>
</dbReference>
<name>A0A3D8P3K4_9THEO</name>
<comment type="caution">
    <text evidence="2">The sequence shown here is derived from an EMBL/GenBank/DDBJ whole genome shotgun (WGS) entry which is preliminary data.</text>
</comment>
<dbReference type="OrthoDB" id="9792853at2"/>
<accession>A0A3D8P3K4</accession>
<evidence type="ECO:0000259" key="1">
    <source>
        <dbReference type="Pfam" id="PF20797"/>
    </source>
</evidence>
<protein>
    <recommendedName>
        <fullName evidence="1">HepT-like domain-containing protein</fullName>
    </recommendedName>
</protein>